<dbReference type="Pfam" id="PF19305">
    <property type="entry name" value="MmgE_PrpD_C"/>
    <property type="match status" value="1"/>
</dbReference>
<evidence type="ECO:0000313" key="10">
    <source>
        <dbReference type="EMBL" id="NYE83744.1"/>
    </source>
</evidence>
<dbReference type="EC" id="4.2.1.79" evidence="4"/>
<evidence type="ECO:0000256" key="6">
    <source>
        <dbReference type="ARBA" id="ARBA00022532"/>
    </source>
</evidence>
<dbReference type="GO" id="GO:0051537">
    <property type="term" value="F:2 iron, 2 sulfur cluster binding"/>
    <property type="evidence" value="ECO:0007669"/>
    <property type="project" value="InterPro"/>
</dbReference>
<dbReference type="Gene3D" id="3.30.1330.120">
    <property type="entry name" value="2-methylcitrate dehydratase PrpD"/>
    <property type="match status" value="1"/>
</dbReference>
<dbReference type="RefSeq" id="WP_179587521.1">
    <property type="nucleotide sequence ID" value="NZ_JACBYR010000001.1"/>
</dbReference>
<sequence>MADSALHAVWRGEAVLDGIADYVVTNVDWPDATLDTTRLCLVDALGCAIGALGDPECVRLLTPLFTPAPGWESVPVPGTAWRLDPVTAAFDIGTAIRWLDFSDTSVVGGHPSDNLGAILATACYASRLRQRQSRPALTLRDVQDAMIKAYDIQGRLAQANRFDHPSVALDHVIGVKIASTAVATWLLGGDRDAVRRALSHAFLDGQALNAYRHTPNAGTRKGWAGGDAGARAVWLALRTLQGEMGYPQPLSAPTWGFEAVHLGGRPVTLAQSLGHGILDRVIFKLSPCQRNASTALESAVALRPWLAGRIDDIARIRIFTHDEVMRRINKTGPLTTRAARDHSLQYIVATALLKGSVRSEDYSDASASDPRIDALRAKMDVMEDPAYTVGHHDPAVLSCANAVEIELRSGETSDRVETLYPMGDPSRRAACLPRLLEKFAGLTADHWPAEKREQVLSGLSGQACMASTRVEDWLDGLAA</sequence>
<dbReference type="AlphaFoldDB" id="A0A7Y9LLA6"/>
<evidence type="ECO:0000256" key="4">
    <source>
        <dbReference type="ARBA" id="ARBA00013124"/>
    </source>
</evidence>
<dbReference type="Proteomes" id="UP000542125">
    <property type="component" value="Unassembled WGS sequence"/>
</dbReference>
<comment type="catalytic activity">
    <reaction evidence="1">
        <text>(2S,3S)-2-methylcitrate = 2-methyl-cis-aconitate + H2O</text>
        <dbReference type="Rhea" id="RHEA:17725"/>
        <dbReference type="ChEBI" id="CHEBI:15377"/>
        <dbReference type="ChEBI" id="CHEBI:57872"/>
        <dbReference type="ChEBI" id="CHEBI:58853"/>
        <dbReference type="EC" id="4.2.1.79"/>
    </reaction>
</comment>
<keyword evidence="6" id="KW-0816">Tricarboxylic acid cycle</keyword>
<feature type="domain" description="MmgE/PrpD N-terminal" evidence="8">
    <location>
        <begin position="20"/>
        <end position="268"/>
    </location>
</feature>
<dbReference type="Gene3D" id="1.10.4100.10">
    <property type="entry name" value="2-methylcitrate dehydratase PrpD"/>
    <property type="match status" value="1"/>
</dbReference>
<dbReference type="GO" id="GO:0047547">
    <property type="term" value="F:2-methylcitrate dehydratase activity"/>
    <property type="evidence" value="ECO:0007669"/>
    <property type="project" value="UniProtKB-EC"/>
</dbReference>
<dbReference type="PANTHER" id="PTHR16943">
    <property type="entry name" value="2-METHYLCITRATE DEHYDRATASE-RELATED"/>
    <property type="match status" value="1"/>
</dbReference>
<dbReference type="InterPro" id="IPR012705">
    <property type="entry name" value="2Me_IsoCit_deHydtase_PrpD"/>
</dbReference>
<dbReference type="InterPro" id="IPR042183">
    <property type="entry name" value="MmgE/PrpD_sf_1"/>
</dbReference>
<keyword evidence="11" id="KW-1185">Reference proteome</keyword>
<comment type="similarity">
    <text evidence="3">Belongs to the PrpD family.</text>
</comment>
<gene>
    <name evidence="10" type="ORF">FHW18_003015</name>
</gene>
<dbReference type="GO" id="GO:0019679">
    <property type="term" value="P:propionate metabolic process, methylcitrate cycle"/>
    <property type="evidence" value="ECO:0007669"/>
    <property type="project" value="InterPro"/>
</dbReference>
<keyword evidence="7" id="KW-0456">Lyase</keyword>
<dbReference type="InterPro" id="IPR045337">
    <property type="entry name" value="MmgE_PrpD_C"/>
</dbReference>
<dbReference type="InterPro" id="IPR005656">
    <property type="entry name" value="MmgE_PrpD"/>
</dbReference>
<evidence type="ECO:0000256" key="1">
    <source>
        <dbReference type="ARBA" id="ARBA00000096"/>
    </source>
</evidence>
<comment type="pathway">
    <text evidence="2">Organic acid metabolism; propanoate degradation.</text>
</comment>
<evidence type="ECO:0000259" key="9">
    <source>
        <dbReference type="Pfam" id="PF19305"/>
    </source>
</evidence>
<evidence type="ECO:0000259" key="8">
    <source>
        <dbReference type="Pfam" id="PF03972"/>
    </source>
</evidence>
<comment type="caution">
    <text evidence="10">The sequence shown here is derived from an EMBL/GenBank/DDBJ whole genome shotgun (WGS) entry which is preliminary data.</text>
</comment>
<dbReference type="InterPro" id="IPR036148">
    <property type="entry name" value="MmgE/PrpD_sf"/>
</dbReference>
<accession>A0A7Y9LLA6</accession>
<dbReference type="PANTHER" id="PTHR16943:SF8">
    <property type="entry name" value="2-METHYLCITRATE DEHYDRATASE"/>
    <property type="match status" value="1"/>
</dbReference>
<proteinExistence type="inferred from homology"/>
<evidence type="ECO:0000313" key="11">
    <source>
        <dbReference type="Proteomes" id="UP000542125"/>
    </source>
</evidence>
<dbReference type="GO" id="GO:0006099">
    <property type="term" value="P:tricarboxylic acid cycle"/>
    <property type="evidence" value="ECO:0007669"/>
    <property type="project" value="UniProtKB-KW"/>
</dbReference>
<dbReference type="NCBIfam" id="TIGR02330">
    <property type="entry name" value="prpD"/>
    <property type="match status" value="1"/>
</dbReference>
<reference evidence="10 11" key="1">
    <citation type="submission" date="2020-07" db="EMBL/GenBank/DDBJ databases">
        <title>Genomic Encyclopedia of Type Strains, Phase IV (KMG-V): Genome sequencing to study the core and pangenomes of soil and plant-associated prokaryotes.</title>
        <authorList>
            <person name="Whitman W."/>
        </authorList>
    </citation>
    <scope>NUCLEOTIDE SEQUENCE [LARGE SCALE GENOMIC DNA]</scope>
    <source>
        <strain evidence="10 11">SAS40</strain>
    </source>
</reference>
<evidence type="ECO:0000256" key="2">
    <source>
        <dbReference type="ARBA" id="ARBA00005026"/>
    </source>
</evidence>
<dbReference type="Pfam" id="PF03972">
    <property type="entry name" value="MmgE_PrpD_N"/>
    <property type="match status" value="1"/>
</dbReference>
<feature type="domain" description="MmgE/PrpD C-terminal" evidence="9">
    <location>
        <begin position="287"/>
        <end position="455"/>
    </location>
</feature>
<dbReference type="SUPFAM" id="SSF103378">
    <property type="entry name" value="2-methylcitrate dehydratase PrpD"/>
    <property type="match status" value="1"/>
</dbReference>
<organism evidence="10 11">
    <name type="scientific">Pigmentiphaga litoralis</name>
    <dbReference type="NCBI Taxonomy" id="516702"/>
    <lineage>
        <taxon>Bacteria</taxon>
        <taxon>Pseudomonadati</taxon>
        <taxon>Pseudomonadota</taxon>
        <taxon>Betaproteobacteria</taxon>
        <taxon>Burkholderiales</taxon>
        <taxon>Alcaligenaceae</taxon>
        <taxon>Pigmentiphaga</taxon>
    </lineage>
</organism>
<evidence type="ECO:0000256" key="7">
    <source>
        <dbReference type="ARBA" id="ARBA00023239"/>
    </source>
</evidence>
<name>A0A7Y9LLA6_9BURK</name>
<protein>
    <recommendedName>
        <fullName evidence="5">2-methylcitrate dehydratase</fullName>
        <ecNumber evidence="4">4.2.1.79</ecNumber>
    </recommendedName>
</protein>
<dbReference type="InterPro" id="IPR042188">
    <property type="entry name" value="MmgE/PrpD_sf_2"/>
</dbReference>
<dbReference type="EMBL" id="JACBYR010000001">
    <property type="protein sequence ID" value="NYE83744.1"/>
    <property type="molecule type" value="Genomic_DNA"/>
</dbReference>
<evidence type="ECO:0000256" key="5">
    <source>
        <dbReference type="ARBA" id="ARBA00017240"/>
    </source>
</evidence>
<dbReference type="InterPro" id="IPR045336">
    <property type="entry name" value="MmgE_PrpD_N"/>
</dbReference>
<evidence type="ECO:0000256" key="3">
    <source>
        <dbReference type="ARBA" id="ARBA00006174"/>
    </source>
</evidence>
<dbReference type="UniPathway" id="UPA00946"/>